<proteinExistence type="predicted"/>
<reference evidence="2 3" key="1">
    <citation type="submission" date="2018-09" db="EMBL/GenBank/DDBJ databases">
        <title>Paenibacillus aracenensis nov. sp. isolated from a cave in southern Spain.</title>
        <authorList>
            <person name="Jurado V."/>
            <person name="Gutierrez-Patricio S."/>
            <person name="Gonzalez-Pimentel J.L."/>
            <person name="Miller A.Z."/>
            <person name="Laiz L."/>
            <person name="Saiz-Jimenez C."/>
        </authorList>
    </citation>
    <scope>NUCLEOTIDE SEQUENCE [LARGE SCALE GENOMIC DNA]</scope>
    <source>
        <strain evidence="2 3">JCM 19203</strain>
    </source>
</reference>
<evidence type="ECO:0000313" key="3">
    <source>
        <dbReference type="Proteomes" id="UP000267798"/>
    </source>
</evidence>
<evidence type="ECO:0000259" key="1">
    <source>
        <dbReference type="Pfam" id="PF08818"/>
    </source>
</evidence>
<sequence>MPAKRKEAGSPGGSKSRLSGTELVEAYMRELEHPLKLEAEAVRSIILNARPGIGEHIKWNAPSFHIEGEDRITFNLRKQDCLLLVFHTGAKGKDRAGGRPIIEDTTGLLEWASPDRALVKLGNMDEIRAKEAQLVEVIHKWLDVNL</sequence>
<protein>
    <submittedName>
        <fullName evidence="2">DUF1801 domain-containing protein</fullName>
    </submittedName>
</protein>
<name>A0A3A6PGC0_9BACL</name>
<accession>A0A3A6PGC0</accession>
<dbReference type="SUPFAM" id="SSF159888">
    <property type="entry name" value="YdhG-like"/>
    <property type="match status" value="1"/>
</dbReference>
<comment type="caution">
    <text evidence="2">The sequence shown here is derived from an EMBL/GenBank/DDBJ whole genome shotgun (WGS) entry which is preliminary data.</text>
</comment>
<dbReference type="RefSeq" id="WP_120112807.1">
    <property type="nucleotide sequence ID" value="NZ_QXQB01000004.1"/>
</dbReference>
<dbReference type="OrthoDB" id="9811812at2"/>
<keyword evidence="3" id="KW-1185">Reference proteome</keyword>
<dbReference type="Gene3D" id="3.90.1150.200">
    <property type="match status" value="1"/>
</dbReference>
<evidence type="ECO:0000313" key="2">
    <source>
        <dbReference type="EMBL" id="RJX37988.1"/>
    </source>
</evidence>
<gene>
    <name evidence="2" type="ORF">D3P09_18080</name>
</gene>
<organism evidence="2 3">
    <name type="scientific">Paenibacillus pinisoli</name>
    <dbReference type="NCBI Taxonomy" id="1276110"/>
    <lineage>
        <taxon>Bacteria</taxon>
        <taxon>Bacillati</taxon>
        <taxon>Bacillota</taxon>
        <taxon>Bacilli</taxon>
        <taxon>Bacillales</taxon>
        <taxon>Paenibacillaceae</taxon>
        <taxon>Paenibacillus</taxon>
    </lineage>
</organism>
<dbReference type="EMBL" id="QXQB01000004">
    <property type="protein sequence ID" value="RJX37988.1"/>
    <property type="molecule type" value="Genomic_DNA"/>
</dbReference>
<feature type="domain" description="YdhG-like" evidence="1">
    <location>
        <begin position="38"/>
        <end position="142"/>
    </location>
</feature>
<dbReference type="InterPro" id="IPR014922">
    <property type="entry name" value="YdhG-like"/>
</dbReference>
<dbReference type="AlphaFoldDB" id="A0A3A6PGC0"/>
<dbReference type="Pfam" id="PF08818">
    <property type="entry name" value="DUF1801"/>
    <property type="match status" value="1"/>
</dbReference>
<dbReference type="Proteomes" id="UP000267798">
    <property type="component" value="Unassembled WGS sequence"/>
</dbReference>